<evidence type="ECO:0000313" key="13">
    <source>
        <dbReference type="Proteomes" id="UP000269289"/>
    </source>
</evidence>
<proteinExistence type="inferred from homology"/>
<keyword evidence="3" id="KW-0813">Transport</keyword>
<evidence type="ECO:0000259" key="11">
    <source>
        <dbReference type="PROSITE" id="PS50850"/>
    </source>
</evidence>
<evidence type="ECO:0000256" key="6">
    <source>
        <dbReference type="ARBA" id="ARBA00022847"/>
    </source>
</evidence>
<keyword evidence="13" id="KW-1185">Reference proteome</keyword>
<dbReference type="PANTHER" id="PTHR43528:SF1">
    <property type="entry name" value="ALPHA-KETOGLUTARATE PERMEASE"/>
    <property type="match status" value="1"/>
</dbReference>
<feature type="compositionally biased region" description="Basic residues" evidence="9">
    <location>
        <begin position="59"/>
        <end position="68"/>
    </location>
</feature>
<evidence type="ECO:0000256" key="7">
    <source>
        <dbReference type="ARBA" id="ARBA00022989"/>
    </source>
</evidence>
<dbReference type="GO" id="GO:0005886">
    <property type="term" value="C:plasma membrane"/>
    <property type="evidence" value="ECO:0007669"/>
    <property type="project" value="UniProtKB-SubCell"/>
</dbReference>
<name>A0A3M2IWL0_9CELL</name>
<evidence type="ECO:0000256" key="2">
    <source>
        <dbReference type="ARBA" id="ARBA00008240"/>
    </source>
</evidence>
<dbReference type="EMBL" id="RFFI01000153">
    <property type="protein sequence ID" value="RMI03703.1"/>
    <property type="molecule type" value="Genomic_DNA"/>
</dbReference>
<dbReference type="Pfam" id="PF07690">
    <property type="entry name" value="MFS_1"/>
    <property type="match status" value="1"/>
</dbReference>
<feature type="transmembrane region" description="Helical" evidence="10">
    <location>
        <begin position="468"/>
        <end position="489"/>
    </location>
</feature>
<evidence type="ECO:0000256" key="8">
    <source>
        <dbReference type="ARBA" id="ARBA00023136"/>
    </source>
</evidence>
<dbReference type="InterPro" id="IPR011701">
    <property type="entry name" value="MFS"/>
</dbReference>
<reference evidence="12 13" key="1">
    <citation type="submission" date="2018-10" db="EMBL/GenBank/DDBJ databases">
        <title>Isolation, diversity and antifungal activity of actinobacteria from wheat.</title>
        <authorList>
            <person name="Han C."/>
        </authorList>
    </citation>
    <scope>NUCLEOTIDE SEQUENCE [LARGE SCALE GENOMIC DNA]</scope>
    <source>
        <strain evidence="12 13">NEAU-YY56</strain>
    </source>
</reference>
<sequence>MSLPRTPEAASPPEVSATADSTTCSTAASTEASARSRLGRLVARAASDASVAGEGCARSGRRTSRRARSSSDLPRRCSLNVAIRTTIRSGRRATGDGRRATGDGRGVAEVVAVARVRRRVVVASTAGIFVESLDWTMYGLLAPYFAGQIFPGDDAVTKVLGAYAVFAAGFVARPIGSFVMGRITDTRGRRTGLLVSVTLIAVGAAVIAAAPTYAVAGPWAAVVVVAARVLQGIAMGGEVATAATYVVEVAPAERRHRYGAFAYSGDALGTLGGTVVLAVLLGVLGPDAVRAGGWRIAFVVAALCGLLALWIRRGVPESAVFERARAAGTEPAWPLLRAHAGRMVLTFMLTIGSTMGVYFGSVYLPEFAGHTGYYTEQQATSQHTVALVCLLLAMIASGFLADRFGPLPLIRAGFTAAAVLVVPLMLGVAAGVLPYAVAAPLFTTCVGLQLGVTPVAGARLFPVPVRAVGLGVPAGAAIALFGGTFLFVAEWLISTGALRLVPVYAAAGLAVSAVGSWLVSERLLYPVDTAVGTRAAEPVDPAAVAPTRPGGLP</sequence>
<keyword evidence="7 10" id="KW-1133">Transmembrane helix</keyword>
<keyword evidence="6" id="KW-0769">Symport</keyword>
<evidence type="ECO:0000313" key="12">
    <source>
        <dbReference type="EMBL" id="RMI03703.1"/>
    </source>
</evidence>
<evidence type="ECO:0000256" key="3">
    <source>
        <dbReference type="ARBA" id="ARBA00022448"/>
    </source>
</evidence>
<dbReference type="PROSITE" id="PS50850">
    <property type="entry name" value="MFS"/>
    <property type="match status" value="1"/>
</dbReference>
<organism evidence="12 13">
    <name type="scientific">Cellulomonas triticagri</name>
    <dbReference type="NCBI Taxonomy" id="2483352"/>
    <lineage>
        <taxon>Bacteria</taxon>
        <taxon>Bacillati</taxon>
        <taxon>Actinomycetota</taxon>
        <taxon>Actinomycetes</taxon>
        <taxon>Micrococcales</taxon>
        <taxon>Cellulomonadaceae</taxon>
        <taxon>Cellulomonas</taxon>
    </lineage>
</organism>
<dbReference type="InterPro" id="IPR020846">
    <property type="entry name" value="MFS_dom"/>
</dbReference>
<evidence type="ECO:0000256" key="5">
    <source>
        <dbReference type="ARBA" id="ARBA00022692"/>
    </source>
</evidence>
<feature type="transmembrane region" description="Helical" evidence="10">
    <location>
        <begin position="267"/>
        <end position="286"/>
    </location>
</feature>
<keyword evidence="5 10" id="KW-0812">Transmembrane</keyword>
<dbReference type="InterPro" id="IPR051084">
    <property type="entry name" value="H+-coupled_symporters"/>
</dbReference>
<dbReference type="PANTHER" id="PTHR43528">
    <property type="entry name" value="ALPHA-KETOGLUTARATE PERMEASE"/>
    <property type="match status" value="1"/>
</dbReference>
<dbReference type="SUPFAM" id="SSF103473">
    <property type="entry name" value="MFS general substrate transporter"/>
    <property type="match status" value="1"/>
</dbReference>
<keyword evidence="8 10" id="KW-0472">Membrane</keyword>
<feature type="compositionally biased region" description="Low complexity" evidence="9">
    <location>
        <begin position="16"/>
        <end position="33"/>
    </location>
</feature>
<evidence type="ECO:0000256" key="1">
    <source>
        <dbReference type="ARBA" id="ARBA00004651"/>
    </source>
</evidence>
<dbReference type="GO" id="GO:0015293">
    <property type="term" value="F:symporter activity"/>
    <property type="evidence" value="ECO:0007669"/>
    <property type="project" value="UniProtKB-KW"/>
</dbReference>
<feature type="region of interest" description="Disordered" evidence="9">
    <location>
        <begin position="1"/>
        <end position="33"/>
    </location>
</feature>
<feature type="transmembrane region" description="Helical" evidence="10">
    <location>
        <begin position="219"/>
        <end position="247"/>
    </location>
</feature>
<feature type="transmembrane region" description="Helical" evidence="10">
    <location>
        <begin position="501"/>
        <end position="519"/>
    </location>
</feature>
<dbReference type="PROSITE" id="PS00217">
    <property type="entry name" value="SUGAR_TRANSPORT_2"/>
    <property type="match status" value="1"/>
</dbReference>
<feature type="transmembrane region" description="Helical" evidence="10">
    <location>
        <begin position="160"/>
        <end position="180"/>
    </location>
</feature>
<gene>
    <name evidence="12" type="ORF">EBM89_18640</name>
</gene>
<comment type="caution">
    <text evidence="12">The sequence shown here is derived from an EMBL/GenBank/DDBJ whole genome shotgun (WGS) entry which is preliminary data.</text>
</comment>
<dbReference type="InterPro" id="IPR005829">
    <property type="entry name" value="Sugar_transporter_CS"/>
</dbReference>
<dbReference type="Proteomes" id="UP000269289">
    <property type="component" value="Unassembled WGS sequence"/>
</dbReference>
<comment type="similarity">
    <text evidence="2">Belongs to the major facilitator superfamily. Metabolite:H+ Symporter (MHS) family (TC 2.A.1.6) family.</text>
</comment>
<keyword evidence="4" id="KW-1003">Cell membrane</keyword>
<feature type="transmembrane region" description="Helical" evidence="10">
    <location>
        <begin position="120"/>
        <end position="140"/>
    </location>
</feature>
<feature type="transmembrane region" description="Helical" evidence="10">
    <location>
        <begin position="292"/>
        <end position="311"/>
    </location>
</feature>
<feature type="transmembrane region" description="Helical" evidence="10">
    <location>
        <begin position="384"/>
        <end position="401"/>
    </location>
</feature>
<evidence type="ECO:0000256" key="9">
    <source>
        <dbReference type="SAM" id="MobiDB-lite"/>
    </source>
</evidence>
<dbReference type="AlphaFoldDB" id="A0A3M2IWL0"/>
<dbReference type="InterPro" id="IPR036259">
    <property type="entry name" value="MFS_trans_sf"/>
</dbReference>
<accession>A0A3M2IWL0</accession>
<dbReference type="Gene3D" id="1.20.1250.20">
    <property type="entry name" value="MFS general substrate transporter like domains"/>
    <property type="match status" value="1"/>
</dbReference>
<feature type="transmembrane region" description="Helical" evidence="10">
    <location>
        <begin position="344"/>
        <end position="364"/>
    </location>
</feature>
<comment type="subcellular location">
    <subcellularLocation>
        <location evidence="1">Cell membrane</location>
        <topology evidence="1">Multi-pass membrane protein</topology>
    </subcellularLocation>
</comment>
<feature type="domain" description="Major facilitator superfamily (MFS) profile" evidence="11">
    <location>
        <begin position="120"/>
        <end position="524"/>
    </location>
</feature>
<evidence type="ECO:0000256" key="4">
    <source>
        <dbReference type="ARBA" id="ARBA00022475"/>
    </source>
</evidence>
<evidence type="ECO:0000256" key="10">
    <source>
        <dbReference type="SAM" id="Phobius"/>
    </source>
</evidence>
<feature type="transmembrane region" description="Helical" evidence="10">
    <location>
        <begin position="192"/>
        <end position="213"/>
    </location>
</feature>
<feature type="transmembrane region" description="Helical" evidence="10">
    <location>
        <begin position="413"/>
        <end position="435"/>
    </location>
</feature>
<protein>
    <submittedName>
        <fullName evidence="12">MFS transporter</fullName>
    </submittedName>
</protein>
<feature type="region of interest" description="Disordered" evidence="9">
    <location>
        <begin position="53"/>
        <end position="73"/>
    </location>
</feature>